<dbReference type="GO" id="GO:0009251">
    <property type="term" value="P:glucan catabolic process"/>
    <property type="evidence" value="ECO:0007669"/>
    <property type="project" value="TreeGrafter"/>
</dbReference>
<evidence type="ECO:0000313" key="9">
    <source>
        <dbReference type="Proteomes" id="UP000027997"/>
    </source>
</evidence>
<evidence type="ECO:0000256" key="3">
    <source>
        <dbReference type="ARBA" id="ARBA00012744"/>
    </source>
</evidence>
<evidence type="ECO:0000256" key="4">
    <source>
        <dbReference type="ARBA" id="ARBA00022729"/>
    </source>
</evidence>
<dbReference type="Gene3D" id="3.40.50.1700">
    <property type="entry name" value="Glycoside hydrolase family 3 C-terminal domain"/>
    <property type="match status" value="1"/>
</dbReference>
<dbReference type="STRING" id="305900.GV64_12730"/>
<dbReference type="InterPro" id="IPR036881">
    <property type="entry name" value="Glyco_hydro_3_C_sf"/>
</dbReference>
<comment type="caution">
    <text evidence="8">The sequence shown here is derived from an EMBL/GenBank/DDBJ whole genome shotgun (WGS) entry which is preliminary data.</text>
</comment>
<dbReference type="InterPro" id="IPR026891">
    <property type="entry name" value="Fn3-like"/>
</dbReference>
<gene>
    <name evidence="8" type="ORF">GV64_12730</name>
</gene>
<feature type="domain" description="Fibronectin type III-like" evidence="7">
    <location>
        <begin position="639"/>
        <end position="707"/>
    </location>
</feature>
<comment type="similarity">
    <text evidence="2">Belongs to the glycosyl hydrolase 3 family.</text>
</comment>
<dbReference type="PRINTS" id="PR00133">
    <property type="entry name" value="GLHYDRLASE3"/>
</dbReference>
<dbReference type="RefSeq" id="WP_020583096.1">
    <property type="nucleotide sequence ID" value="NZ_JOJP01000001.1"/>
</dbReference>
<keyword evidence="5" id="KW-0378">Hydrolase</keyword>
<evidence type="ECO:0000256" key="6">
    <source>
        <dbReference type="ARBA" id="ARBA00023295"/>
    </source>
</evidence>
<proteinExistence type="inferred from homology"/>
<keyword evidence="4" id="KW-0732">Signal</keyword>
<dbReference type="PANTHER" id="PTHR30620">
    <property type="entry name" value="PERIPLASMIC BETA-GLUCOSIDASE-RELATED"/>
    <property type="match status" value="1"/>
</dbReference>
<dbReference type="Pfam" id="PF14310">
    <property type="entry name" value="Fn3-like"/>
    <property type="match status" value="1"/>
</dbReference>
<dbReference type="EMBL" id="JOJP01000001">
    <property type="protein sequence ID" value="KEI71493.1"/>
    <property type="molecule type" value="Genomic_DNA"/>
</dbReference>
<keyword evidence="9" id="KW-1185">Reference proteome</keyword>
<dbReference type="Gene3D" id="3.20.20.300">
    <property type="entry name" value="Glycoside hydrolase, family 3, N-terminal domain"/>
    <property type="match status" value="1"/>
</dbReference>
<dbReference type="InterPro" id="IPR002772">
    <property type="entry name" value="Glyco_hydro_3_C"/>
</dbReference>
<dbReference type="AlphaFoldDB" id="A0A081KBG7"/>
<dbReference type="SUPFAM" id="SSF52279">
    <property type="entry name" value="Beta-D-glucan exohydrolase, C-terminal domain"/>
    <property type="match status" value="1"/>
</dbReference>
<organism evidence="8 9">
    <name type="scientific">Endozoicomonas elysicola</name>
    <dbReference type="NCBI Taxonomy" id="305900"/>
    <lineage>
        <taxon>Bacteria</taxon>
        <taxon>Pseudomonadati</taxon>
        <taxon>Pseudomonadota</taxon>
        <taxon>Gammaproteobacteria</taxon>
        <taxon>Oceanospirillales</taxon>
        <taxon>Endozoicomonadaceae</taxon>
        <taxon>Endozoicomonas</taxon>
    </lineage>
</organism>
<reference evidence="8 9" key="1">
    <citation type="submission" date="2014-06" db="EMBL/GenBank/DDBJ databases">
        <title>Whole Genome Sequences of Three Symbiotic Endozoicomonas Bacteria.</title>
        <authorList>
            <person name="Neave M.J."/>
            <person name="Apprill A."/>
            <person name="Voolstra C.R."/>
        </authorList>
    </citation>
    <scope>NUCLEOTIDE SEQUENCE [LARGE SCALE GENOMIC DNA]</scope>
    <source>
        <strain evidence="8 9">DSM 22380</strain>
    </source>
</reference>
<sequence>MSTPYQDATLPIEERVQDLLSRMTLAEKIGQLCQTPMLEFEANREAYLEGVRQGRWGSRILADTAWAGNAPGLTVDPSTLNEIQRVAVEESRLGIPLIVARDVIYGQQTVLPIPLAQAASWNPQLVQEAYRGIAREAASLGIHWTFAPMLDIVRDPRWGRVIESSGEDPYLSSQFARAVVNGFQGENLSDAESLLACAKHFVGYGAAEGGRDYDTTEITDNTLHNVYLPPFKAALEAGVGSLMSGFNDLGGEPVSGSRRLIRGWLKESQGFDGLVVSDWGSISDLAYFGVSRDAAGAATMALKAGVDMAMTNEAYEDHLANLLDAGNIDIETINDSVCRVLRAKFRVGLFESTYVDEQRHLNVMRREDHVAMAQHLAEQSMVLLKNRQQILPLARKSLRVAVIGPHAHSKRQHLGSWCLDGKTEDVTSIYEGLVAAAPELEILTEPADFSDDMVECARRADVVILCVGESHRRTGEARNIAELALPAGQEQLITAIGKTGKPLVVVQCGGRPIPSPAAEQYADALLFAWQAGTETGHAVARILLGYVSPSGRLPMTMPRTTGQVPIYYGRKPIGKMRDFQDYQPYKDESAEPLYPFGFGLTYSQFSYKNLHLSHQQLDSTENLNVTFELTNEGAVTATEVAQCYVRLPVAETTRPTRELKDFARITLKPGETRTITLQITPEQRTYFALGKQQDFDGQLEVFVGGDCNATLQGHCELSPR</sequence>
<dbReference type="EC" id="3.2.1.21" evidence="3"/>
<dbReference type="Pfam" id="PF01915">
    <property type="entry name" value="Glyco_hydro_3_C"/>
    <property type="match status" value="1"/>
</dbReference>
<dbReference type="SUPFAM" id="SSF51445">
    <property type="entry name" value="(Trans)glycosidases"/>
    <property type="match status" value="1"/>
</dbReference>
<dbReference type="GO" id="GO:0008422">
    <property type="term" value="F:beta-glucosidase activity"/>
    <property type="evidence" value="ECO:0007669"/>
    <property type="project" value="UniProtKB-EC"/>
</dbReference>
<evidence type="ECO:0000256" key="5">
    <source>
        <dbReference type="ARBA" id="ARBA00022801"/>
    </source>
</evidence>
<evidence type="ECO:0000313" key="8">
    <source>
        <dbReference type="EMBL" id="KEI71493.1"/>
    </source>
</evidence>
<dbReference type="Pfam" id="PF00933">
    <property type="entry name" value="Glyco_hydro_3"/>
    <property type="match status" value="1"/>
</dbReference>
<protein>
    <recommendedName>
        <fullName evidence="3">beta-glucosidase</fullName>
        <ecNumber evidence="3">3.2.1.21</ecNumber>
    </recommendedName>
</protein>
<dbReference type="Gene3D" id="2.60.40.10">
    <property type="entry name" value="Immunoglobulins"/>
    <property type="match status" value="1"/>
</dbReference>
<dbReference type="InterPro" id="IPR051915">
    <property type="entry name" value="Cellulose_Degrad_GH3"/>
</dbReference>
<dbReference type="InterPro" id="IPR036962">
    <property type="entry name" value="Glyco_hydro_3_N_sf"/>
</dbReference>
<dbReference type="Proteomes" id="UP000027997">
    <property type="component" value="Unassembled WGS sequence"/>
</dbReference>
<dbReference type="SMART" id="SM01217">
    <property type="entry name" value="Fn3_like"/>
    <property type="match status" value="1"/>
</dbReference>
<evidence type="ECO:0000256" key="1">
    <source>
        <dbReference type="ARBA" id="ARBA00000448"/>
    </source>
</evidence>
<accession>A0A081KBG7</accession>
<evidence type="ECO:0000256" key="2">
    <source>
        <dbReference type="ARBA" id="ARBA00005336"/>
    </source>
</evidence>
<dbReference type="InterPro" id="IPR017853">
    <property type="entry name" value="GH"/>
</dbReference>
<dbReference type="InterPro" id="IPR001764">
    <property type="entry name" value="Glyco_hydro_3_N"/>
</dbReference>
<dbReference type="PANTHER" id="PTHR30620:SF16">
    <property type="entry name" value="LYSOSOMAL BETA GLUCOSIDASE"/>
    <property type="match status" value="1"/>
</dbReference>
<name>A0A081KBG7_9GAMM</name>
<keyword evidence="6 8" id="KW-0326">Glycosidase</keyword>
<dbReference type="eggNOG" id="COG1472">
    <property type="taxonomic scope" value="Bacteria"/>
</dbReference>
<dbReference type="InterPro" id="IPR013783">
    <property type="entry name" value="Ig-like_fold"/>
</dbReference>
<evidence type="ECO:0000259" key="7">
    <source>
        <dbReference type="SMART" id="SM01217"/>
    </source>
</evidence>
<comment type="catalytic activity">
    <reaction evidence="1">
        <text>Hydrolysis of terminal, non-reducing beta-D-glucosyl residues with release of beta-D-glucose.</text>
        <dbReference type="EC" id="3.2.1.21"/>
    </reaction>
</comment>